<feature type="non-terminal residue" evidence="1">
    <location>
        <position position="1"/>
    </location>
</feature>
<dbReference type="EMBL" id="QJKJ01016266">
    <property type="protein sequence ID" value="RDX61226.1"/>
    <property type="molecule type" value="Genomic_DNA"/>
</dbReference>
<keyword evidence="2" id="KW-1185">Reference proteome</keyword>
<name>A0A371E5B6_MUCPR</name>
<comment type="caution">
    <text evidence="1">The sequence shown here is derived from an EMBL/GenBank/DDBJ whole genome shotgun (WGS) entry which is preliminary data.</text>
</comment>
<organism evidence="1 2">
    <name type="scientific">Mucuna pruriens</name>
    <name type="common">Velvet bean</name>
    <name type="synonym">Dolichos pruriens</name>
    <dbReference type="NCBI Taxonomy" id="157652"/>
    <lineage>
        <taxon>Eukaryota</taxon>
        <taxon>Viridiplantae</taxon>
        <taxon>Streptophyta</taxon>
        <taxon>Embryophyta</taxon>
        <taxon>Tracheophyta</taxon>
        <taxon>Spermatophyta</taxon>
        <taxon>Magnoliopsida</taxon>
        <taxon>eudicotyledons</taxon>
        <taxon>Gunneridae</taxon>
        <taxon>Pentapetalae</taxon>
        <taxon>rosids</taxon>
        <taxon>fabids</taxon>
        <taxon>Fabales</taxon>
        <taxon>Fabaceae</taxon>
        <taxon>Papilionoideae</taxon>
        <taxon>50 kb inversion clade</taxon>
        <taxon>NPAAA clade</taxon>
        <taxon>indigoferoid/millettioid clade</taxon>
        <taxon>Phaseoleae</taxon>
        <taxon>Mucuna</taxon>
    </lineage>
</organism>
<evidence type="ECO:0000313" key="1">
    <source>
        <dbReference type="EMBL" id="RDX61226.1"/>
    </source>
</evidence>
<evidence type="ECO:0000313" key="2">
    <source>
        <dbReference type="Proteomes" id="UP000257109"/>
    </source>
</evidence>
<dbReference type="Proteomes" id="UP000257109">
    <property type="component" value="Unassembled WGS sequence"/>
</dbReference>
<reference evidence="1" key="1">
    <citation type="submission" date="2018-05" db="EMBL/GenBank/DDBJ databases">
        <title>Draft genome of Mucuna pruriens seed.</title>
        <authorList>
            <person name="Nnadi N.E."/>
            <person name="Vos R."/>
            <person name="Hasami M.H."/>
            <person name="Devisetty U.K."/>
            <person name="Aguiy J.C."/>
        </authorList>
    </citation>
    <scope>NUCLEOTIDE SEQUENCE [LARGE SCALE GENOMIC DNA]</scope>
    <source>
        <strain evidence="1">JCA_2017</strain>
    </source>
</reference>
<proteinExistence type="predicted"/>
<protein>
    <submittedName>
        <fullName evidence="1">Uncharacterized protein</fullName>
    </submittedName>
</protein>
<accession>A0A371E5B6</accession>
<dbReference type="AlphaFoldDB" id="A0A371E5B6"/>
<gene>
    <name evidence="1" type="ORF">CR513_60562</name>
</gene>
<sequence>MTLSPITLNVLIIKSGTSLTLVATRRVNPAPIHVANGTNNNKENERNPLSNFIQKETLFQILFRMETMVLKSLTKCLWKLANMWKLLTSFTFMGVGHFWMTFIFSLPTLSLREPTTYLKKITSLVQNLHFSKFMYSDSFFESCNTFIPNMHNMIIYTCKINKNVIKLNDHVVSGETPQNVVHESHERTMGIGQEAKRHD</sequence>